<dbReference type="CDD" id="cd03379">
    <property type="entry name" value="beta_CA_cladeD"/>
    <property type="match status" value="1"/>
</dbReference>
<dbReference type="EMBL" id="JOMC01000196">
    <property type="protein sequence ID" value="KIA75378.1"/>
    <property type="molecule type" value="Genomic_DNA"/>
</dbReference>
<dbReference type="InterPro" id="IPR036874">
    <property type="entry name" value="Carbonic_anhydrase_sf"/>
</dbReference>
<accession>A0A0C1E5B8</accession>
<comment type="cofactor">
    <cofactor evidence="7">
        <name>Zn(2+)</name>
        <dbReference type="ChEBI" id="CHEBI:29105"/>
    </cofactor>
    <text evidence="7">Binds 1 zinc ion per subunit.</text>
</comment>
<keyword evidence="4 7" id="KW-0862">Zinc</keyword>
<evidence type="ECO:0000256" key="4">
    <source>
        <dbReference type="ARBA" id="ARBA00022833"/>
    </source>
</evidence>
<comment type="catalytic activity">
    <reaction evidence="6 8">
        <text>hydrogencarbonate + H(+) = CO2 + H2O</text>
        <dbReference type="Rhea" id="RHEA:10748"/>
        <dbReference type="ChEBI" id="CHEBI:15377"/>
        <dbReference type="ChEBI" id="CHEBI:15378"/>
        <dbReference type="ChEBI" id="CHEBI:16526"/>
        <dbReference type="ChEBI" id="CHEBI:17544"/>
        <dbReference type="EC" id="4.2.1.1"/>
    </reaction>
</comment>
<organism evidence="9 10">
    <name type="scientific">Aspergillus ustus</name>
    <dbReference type="NCBI Taxonomy" id="40382"/>
    <lineage>
        <taxon>Eukaryota</taxon>
        <taxon>Fungi</taxon>
        <taxon>Dikarya</taxon>
        <taxon>Ascomycota</taxon>
        <taxon>Pezizomycotina</taxon>
        <taxon>Eurotiomycetes</taxon>
        <taxon>Eurotiomycetidae</taxon>
        <taxon>Eurotiales</taxon>
        <taxon>Aspergillaceae</taxon>
        <taxon>Aspergillus</taxon>
        <taxon>Aspergillus subgen. Nidulantes</taxon>
    </lineage>
</organism>
<name>A0A0C1E5B8_ASPUT</name>
<gene>
    <name evidence="9" type="ORF">HK57_00142</name>
</gene>
<comment type="function">
    <text evidence="8">Reversible hydration of carbon dioxide.</text>
</comment>
<evidence type="ECO:0000256" key="8">
    <source>
        <dbReference type="RuleBase" id="RU003956"/>
    </source>
</evidence>
<feature type="binding site" evidence="7">
    <location>
        <position position="96"/>
    </location>
    <ligand>
        <name>Zn(2+)</name>
        <dbReference type="ChEBI" id="CHEBI:29105"/>
    </ligand>
</feature>
<dbReference type="Proteomes" id="UP000053475">
    <property type="component" value="Unassembled WGS sequence"/>
</dbReference>
<dbReference type="GO" id="GO:0008270">
    <property type="term" value="F:zinc ion binding"/>
    <property type="evidence" value="ECO:0007669"/>
    <property type="project" value="UniProtKB-UniRule"/>
</dbReference>
<dbReference type="GO" id="GO:0004089">
    <property type="term" value="F:carbonate dehydratase activity"/>
    <property type="evidence" value="ECO:0007669"/>
    <property type="project" value="UniProtKB-UniRule"/>
</dbReference>
<dbReference type="Pfam" id="PF00484">
    <property type="entry name" value="Pro_CA"/>
    <property type="match status" value="1"/>
</dbReference>
<evidence type="ECO:0000256" key="1">
    <source>
        <dbReference type="ARBA" id="ARBA00006217"/>
    </source>
</evidence>
<keyword evidence="3 7" id="KW-0479">Metal-binding</keyword>
<evidence type="ECO:0000256" key="7">
    <source>
        <dbReference type="PIRSR" id="PIRSR601765-1"/>
    </source>
</evidence>
<evidence type="ECO:0000313" key="10">
    <source>
        <dbReference type="Proteomes" id="UP000053475"/>
    </source>
</evidence>
<feature type="binding site" evidence="7">
    <location>
        <position position="99"/>
    </location>
    <ligand>
        <name>Zn(2+)</name>
        <dbReference type="ChEBI" id="CHEBI:29105"/>
    </ligand>
</feature>
<comment type="caution">
    <text evidence="9">The sequence shown here is derived from an EMBL/GenBank/DDBJ whole genome shotgun (WGS) entry which is preliminary data.</text>
</comment>
<dbReference type="SMART" id="SM00947">
    <property type="entry name" value="Pro_CA"/>
    <property type="match status" value="1"/>
</dbReference>
<feature type="binding site" evidence="7">
    <location>
        <position position="44"/>
    </location>
    <ligand>
        <name>Zn(2+)</name>
        <dbReference type="ChEBI" id="CHEBI:29105"/>
    </ligand>
</feature>
<protein>
    <recommendedName>
        <fullName evidence="2 8">Carbonic anhydrase</fullName>
        <ecNumber evidence="2 8">4.2.1.1</ecNumber>
    </recommendedName>
    <alternativeName>
        <fullName evidence="8">Carbonate dehydratase</fullName>
    </alternativeName>
</protein>
<comment type="similarity">
    <text evidence="1 8">Belongs to the beta-class carbonic anhydrase family.</text>
</comment>
<reference evidence="9 10" key="1">
    <citation type="submission" date="2014-11" db="EMBL/GenBank/DDBJ databases">
        <title>Genomics derived discovery of secondary metabolites biosynthetic gene clusters in Aspergillus ustus.</title>
        <authorList>
            <person name="Pi B."/>
            <person name="Dai F."/>
            <person name="Song X."/>
            <person name="Zhu C."/>
            <person name="Li H."/>
            <person name="Yu D."/>
        </authorList>
    </citation>
    <scope>NUCLEOTIDE SEQUENCE [LARGE SCALE GENOMIC DNA]</scope>
    <source>
        <strain evidence="9 10">3.3904</strain>
    </source>
</reference>
<dbReference type="InterPro" id="IPR001765">
    <property type="entry name" value="Carbonic_anhydrase"/>
</dbReference>
<evidence type="ECO:0000256" key="6">
    <source>
        <dbReference type="ARBA" id="ARBA00048348"/>
    </source>
</evidence>
<dbReference type="InterPro" id="IPR015892">
    <property type="entry name" value="Carbonic_anhydrase_CS"/>
</dbReference>
<dbReference type="PROSITE" id="PS00704">
    <property type="entry name" value="PROK_CO2_ANHYDRASE_1"/>
    <property type="match status" value="1"/>
</dbReference>
<dbReference type="PANTHER" id="PTHR43175:SF3">
    <property type="entry name" value="CARBON DISULFIDE HYDROLASE"/>
    <property type="match status" value="1"/>
</dbReference>
<sequence length="181" mass="20074">MASQRFEELLERNRKIRDSYEAPPLLKDIVTMTPKRGAICIISCADSRVNPEEFLGVRRGEALVIRNAGGRAADALRSLEVMGTIGDIDLIVVVHHSDCGGLFTTDDEVRAKLCERSPAHASTIKDKWFGTFKDIGLDESIRHDVDVIRQWPFLPVNARVVGYAFAIETGVLRQVVPGMQA</sequence>
<dbReference type="SUPFAM" id="SSF53056">
    <property type="entry name" value="beta-carbonic anhydrase, cab"/>
    <property type="match status" value="1"/>
</dbReference>
<dbReference type="AlphaFoldDB" id="A0A0C1E5B8"/>
<evidence type="ECO:0000256" key="5">
    <source>
        <dbReference type="ARBA" id="ARBA00023239"/>
    </source>
</evidence>
<keyword evidence="5 8" id="KW-0456">Lyase</keyword>
<evidence type="ECO:0000256" key="2">
    <source>
        <dbReference type="ARBA" id="ARBA00012925"/>
    </source>
</evidence>
<feature type="binding site" evidence="7">
    <location>
        <position position="46"/>
    </location>
    <ligand>
        <name>Zn(2+)</name>
        <dbReference type="ChEBI" id="CHEBI:29105"/>
    </ligand>
</feature>
<proteinExistence type="inferred from homology"/>
<evidence type="ECO:0000256" key="3">
    <source>
        <dbReference type="ARBA" id="ARBA00022723"/>
    </source>
</evidence>
<dbReference type="GO" id="GO:0015976">
    <property type="term" value="P:carbon utilization"/>
    <property type="evidence" value="ECO:0007669"/>
    <property type="project" value="InterPro"/>
</dbReference>
<dbReference type="Gene3D" id="3.40.1050.10">
    <property type="entry name" value="Carbonic anhydrase"/>
    <property type="match status" value="1"/>
</dbReference>
<dbReference type="EC" id="4.2.1.1" evidence="2 8"/>
<dbReference type="PANTHER" id="PTHR43175">
    <property type="entry name" value="CARBONIC ANHYDRASE"/>
    <property type="match status" value="1"/>
</dbReference>
<keyword evidence="10" id="KW-1185">Reference proteome</keyword>
<evidence type="ECO:0000313" key="9">
    <source>
        <dbReference type="EMBL" id="KIA75378.1"/>
    </source>
</evidence>